<evidence type="ECO:0000259" key="1">
    <source>
        <dbReference type="Pfam" id="PF13843"/>
    </source>
</evidence>
<dbReference type="AlphaFoldDB" id="A0AAV6VH86"/>
<name>A0AAV6VH86_9ARAC</name>
<dbReference type="Pfam" id="PF13843">
    <property type="entry name" value="DDE_Tnp_1_7"/>
    <property type="match status" value="1"/>
</dbReference>
<gene>
    <name evidence="2" type="ORF">JTE90_029004</name>
</gene>
<organism evidence="2 3">
    <name type="scientific">Oedothorax gibbosus</name>
    <dbReference type="NCBI Taxonomy" id="931172"/>
    <lineage>
        <taxon>Eukaryota</taxon>
        <taxon>Metazoa</taxon>
        <taxon>Ecdysozoa</taxon>
        <taxon>Arthropoda</taxon>
        <taxon>Chelicerata</taxon>
        <taxon>Arachnida</taxon>
        <taxon>Araneae</taxon>
        <taxon>Araneomorphae</taxon>
        <taxon>Entelegynae</taxon>
        <taxon>Araneoidea</taxon>
        <taxon>Linyphiidae</taxon>
        <taxon>Erigoninae</taxon>
        <taxon>Oedothorax</taxon>
    </lineage>
</organism>
<proteinExistence type="predicted"/>
<reference evidence="2 3" key="1">
    <citation type="journal article" date="2022" name="Nat. Ecol. Evol.">
        <title>A masculinizing supergene underlies an exaggerated male reproductive morph in a spider.</title>
        <authorList>
            <person name="Hendrickx F."/>
            <person name="De Corte Z."/>
            <person name="Sonet G."/>
            <person name="Van Belleghem S.M."/>
            <person name="Kostlbacher S."/>
            <person name="Vangestel C."/>
        </authorList>
    </citation>
    <scope>NUCLEOTIDE SEQUENCE [LARGE SCALE GENOMIC DNA]</scope>
    <source>
        <strain evidence="2">W744_W776</strain>
    </source>
</reference>
<evidence type="ECO:0000313" key="3">
    <source>
        <dbReference type="Proteomes" id="UP000827092"/>
    </source>
</evidence>
<sequence length="200" mass="23542">MAEFDDENYANSDSECDELIGLYADDDDACVELDEEPADFNNEIQDTEEETEEEKIQWKTAEDNKHFKLKILKCEDPTPGPIANIKNFTELDLFHQMFDDNIMKTLVVETNRYAEETINIRKSATPTTKNWKQVDEKELLQFFGLVLLMGLIEKDEISDYWSTDELTETPIFSKTMSRDRFLLILRYLHFSDNSKKLKKW</sequence>
<evidence type="ECO:0000313" key="2">
    <source>
        <dbReference type="EMBL" id="KAG8196034.1"/>
    </source>
</evidence>
<dbReference type="PANTHER" id="PTHR46599:SF3">
    <property type="entry name" value="PIGGYBAC TRANSPOSABLE ELEMENT-DERIVED PROTEIN 4"/>
    <property type="match status" value="1"/>
</dbReference>
<accession>A0AAV6VH86</accession>
<dbReference type="Proteomes" id="UP000827092">
    <property type="component" value="Unassembled WGS sequence"/>
</dbReference>
<dbReference type="InterPro" id="IPR029526">
    <property type="entry name" value="PGBD"/>
</dbReference>
<feature type="domain" description="PiggyBac transposable element-derived protein" evidence="1">
    <location>
        <begin position="91"/>
        <end position="196"/>
    </location>
</feature>
<dbReference type="EMBL" id="JAFNEN010000075">
    <property type="protein sequence ID" value="KAG8196034.1"/>
    <property type="molecule type" value="Genomic_DNA"/>
</dbReference>
<dbReference type="PANTHER" id="PTHR46599">
    <property type="entry name" value="PIGGYBAC TRANSPOSABLE ELEMENT-DERIVED PROTEIN 4"/>
    <property type="match status" value="1"/>
</dbReference>
<protein>
    <recommendedName>
        <fullName evidence="1">PiggyBac transposable element-derived protein domain-containing protein</fullName>
    </recommendedName>
</protein>
<keyword evidence="3" id="KW-1185">Reference proteome</keyword>
<comment type="caution">
    <text evidence="2">The sequence shown here is derived from an EMBL/GenBank/DDBJ whole genome shotgun (WGS) entry which is preliminary data.</text>
</comment>